<dbReference type="PANTHER" id="PTHR33434:SF2">
    <property type="entry name" value="FATTY ACID-BINDING PROTEIN TM_1468"/>
    <property type="match status" value="1"/>
</dbReference>
<dbReference type="SUPFAM" id="SSF82549">
    <property type="entry name" value="DAK1/DegV-like"/>
    <property type="match status" value="1"/>
</dbReference>
<sequence length="289" mass="33611">MNKKKLGIVIDSTIGSYLDKSIFPYFEIDVVPISIIADNRTFLDSEFNNELMMSYLKEGKEITTSQPNPQLFLKSFKKQLELGCEHIFCLTLSKKLSGTFYSAQKAQKLLNVKNITVLDTDSIGPGMFFSLKKIYEYFTSSNFSYDEIFQKVTEIQKQNSILFVLDDLKQLSVNNRINRFQMFIGSLFKIKPILRMNQGVISIEKKVRSINNCIRYLVEYILNFRNKQKNGFIEVNIIYVYDDIYAQQLKKEIQKLNCSKIKISMYGQVSTVIAIHLRSKAFGFYLNRI</sequence>
<dbReference type="Proteomes" id="UP001192346">
    <property type="component" value="Unassembled WGS sequence"/>
</dbReference>
<dbReference type="Gene3D" id="3.30.1180.10">
    <property type="match status" value="1"/>
</dbReference>
<dbReference type="RefSeq" id="WP_138107882.1">
    <property type="nucleotide sequence ID" value="NZ_VBRA02000010.1"/>
</dbReference>
<dbReference type="InterPro" id="IPR050270">
    <property type="entry name" value="DegV_domain_contain"/>
</dbReference>
<dbReference type="EMBL" id="VBRA02000010">
    <property type="protein sequence ID" value="MBP3059540.1"/>
    <property type="molecule type" value="Genomic_DNA"/>
</dbReference>
<dbReference type="PANTHER" id="PTHR33434">
    <property type="entry name" value="DEGV DOMAIN-CONTAINING PROTEIN DR_1986-RELATED"/>
    <property type="match status" value="1"/>
</dbReference>
<dbReference type="PROSITE" id="PS51482">
    <property type="entry name" value="DEGV"/>
    <property type="match status" value="1"/>
</dbReference>
<dbReference type="NCBIfam" id="TIGR00762">
    <property type="entry name" value="DegV"/>
    <property type="match status" value="1"/>
</dbReference>
<dbReference type="Gene3D" id="3.40.50.10170">
    <property type="match status" value="1"/>
</dbReference>
<accession>A0ABS5BIZ9</accession>
<reference evidence="2" key="1">
    <citation type="submission" date="2019-10" db="EMBL/GenBank/DDBJ databases">
        <title>Whole Genome Sequencing and Characterization of Texas Phoenix Palm Decline Phytoplasma Belongs to Lethal Yellowing (16SrIV) Group.</title>
        <authorList>
            <person name="Bao M."/>
        </authorList>
    </citation>
    <scope>NUCLEOTIDE SEQUENCE [LARGE SCALE GENOMIC DNA]</scope>
    <source>
        <strain evidence="2">ACPD</strain>
    </source>
</reference>
<evidence type="ECO:0000313" key="2">
    <source>
        <dbReference type="EMBL" id="MBP3059540.1"/>
    </source>
</evidence>
<organism evidence="2 3">
    <name type="scientific">Texas Phoenix palm phytoplasma</name>
    <dbReference type="NCBI Taxonomy" id="176709"/>
    <lineage>
        <taxon>Bacteria</taxon>
        <taxon>Bacillati</taxon>
        <taxon>Mycoplasmatota</taxon>
        <taxon>Mollicutes</taxon>
        <taxon>Acholeplasmatales</taxon>
        <taxon>Acholeplasmataceae</taxon>
        <taxon>Candidatus Phytoplasma</taxon>
        <taxon>16SrIV (Coconut lethal yellows group)</taxon>
    </lineage>
</organism>
<evidence type="ECO:0000313" key="3">
    <source>
        <dbReference type="Proteomes" id="UP001192346"/>
    </source>
</evidence>
<dbReference type="Pfam" id="PF02645">
    <property type="entry name" value="DegV"/>
    <property type="match status" value="1"/>
</dbReference>
<keyword evidence="1" id="KW-0446">Lipid-binding</keyword>
<dbReference type="InterPro" id="IPR003797">
    <property type="entry name" value="DegV"/>
</dbReference>
<gene>
    <name evidence="2" type="ORF">FEF22_001970</name>
</gene>
<evidence type="ECO:0000256" key="1">
    <source>
        <dbReference type="ARBA" id="ARBA00023121"/>
    </source>
</evidence>
<comment type="caution">
    <text evidence="2">The sequence shown here is derived from an EMBL/GenBank/DDBJ whole genome shotgun (WGS) entry which is preliminary data.</text>
</comment>
<dbReference type="InterPro" id="IPR043168">
    <property type="entry name" value="DegV_C"/>
</dbReference>
<protein>
    <submittedName>
        <fullName evidence="2">DegV family EDD domain-containing protein</fullName>
    </submittedName>
</protein>
<keyword evidence="3" id="KW-1185">Reference proteome</keyword>
<name>A0ABS5BIZ9_9MOLU</name>
<proteinExistence type="predicted"/>